<keyword evidence="1" id="KW-0472">Membrane</keyword>
<evidence type="ECO:0000256" key="1">
    <source>
        <dbReference type="SAM" id="Phobius"/>
    </source>
</evidence>
<dbReference type="AlphaFoldDB" id="A0A2D3NY80"/>
<sequence>MENNGKPKKIVGRSFRLNFILYSCLILACYALFSVNKFFVKDFERGYSATGTGYVVGIVAINFFILLFFILPYILLRTFPKFYFYDEGFTRGKNGEFIYYEKMDYFFIPGLVKGKEFLEIRYTNNEGEWKAIPGQGYPTNGFDLFQQDFVNVNYPKAMKCLENNEKLEFLFNDPKKKIIAFGRKNYMKKKLEQAMKIIVTRESITFDNEVYEWDKYKIFVNLGNIIVKEQDGTNILSLGPTALIHRPNLLELIVSTLGKK</sequence>
<gene>
    <name evidence="2" type="ORF">CTM72_09790</name>
</gene>
<evidence type="ECO:0000313" key="3">
    <source>
        <dbReference type="Proteomes" id="UP000230056"/>
    </source>
</evidence>
<dbReference type="RefSeq" id="WP_100025274.1">
    <property type="nucleotide sequence ID" value="NZ_CP024699.1"/>
</dbReference>
<reference evidence="2 3" key="1">
    <citation type="submission" date="2017-11" db="EMBL/GenBank/DDBJ databases">
        <title>Genome sequencing of Fusobacterium periodonticum KCOM 1261.</title>
        <authorList>
            <person name="Kook J.-K."/>
            <person name="Park S.-N."/>
            <person name="Lim Y.K."/>
        </authorList>
    </citation>
    <scope>NUCLEOTIDE SEQUENCE [LARGE SCALE GENOMIC DNA]</scope>
    <source>
        <strain evidence="2 3">KCOM 1261</strain>
    </source>
</reference>
<feature type="transmembrane region" description="Helical" evidence="1">
    <location>
        <begin position="15"/>
        <end position="33"/>
    </location>
</feature>
<protein>
    <submittedName>
        <fullName evidence="2">Uncharacterized protein</fullName>
    </submittedName>
</protein>
<keyword evidence="1" id="KW-1133">Transmembrane helix</keyword>
<name>A0A2D3NY80_9FUSO</name>
<dbReference type="EMBL" id="CP024699">
    <property type="protein sequence ID" value="ATV59976.1"/>
    <property type="molecule type" value="Genomic_DNA"/>
</dbReference>
<evidence type="ECO:0000313" key="2">
    <source>
        <dbReference type="EMBL" id="ATV59976.1"/>
    </source>
</evidence>
<organism evidence="2 3">
    <name type="scientific">Fusobacterium pseudoperiodonticum</name>
    <dbReference type="NCBI Taxonomy" id="2663009"/>
    <lineage>
        <taxon>Bacteria</taxon>
        <taxon>Fusobacteriati</taxon>
        <taxon>Fusobacteriota</taxon>
        <taxon>Fusobacteriia</taxon>
        <taxon>Fusobacteriales</taxon>
        <taxon>Fusobacteriaceae</taxon>
        <taxon>Fusobacterium</taxon>
    </lineage>
</organism>
<keyword evidence="1" id="KW-0812">Transmembrane</keyword>
<dbReference type="Proteomes" id="UP000230056">
    <property type="component" value="Chromosome"/>
</dbReference>
<dbReference type="PROSITE" id="PS51257">
    <property type="entry name" value="PROKAR_LIPOPROTEIN"/>
    <property type="match status" value="1"/>
</dbReference>
<proteinExistence type="predicted"/>
<accession>A0A2D3NY80</accession>
<feature type="transmembrane region" description="Helical" evidence="1">
    <location>
        <begin position="53"/>
        <end position="76"/>
    </location>
</feature>